<gene>
    <name evidence="2" type="ORF">BJ554DRAFT_1424</name>
</gene>
<dbReference type="GO" id="GO:0006396">
    <property type="term" value="P:RNA processing"/>
    <property type="evidence" value="ECO:0007669"/>
    <property type="project" value="InterPro"/>
</dbReference>
<keyword evidence="3" id="KW-1185">Reference proteome</keyword>
<accession>A0A8H7ZSR4</accession>
<dbReference type="EMBL" id="JAEFCI010008597">
    <property type="protein sequence ID" value="KAG5458358.1"/>
    <property type="molecule type" value="Genomic_DNA"/>
</dbReference>
<evidence type="ECO:0000313" key="3">
    <source>
        <dbReference type="Proteomes" id="UP000673691"/>
    </source>
</evidence>
<protein>
    <submittedName>
        <fullName evidence="2">Uncharacterized protein</fullName>
    </submittedName>
</protein>
<reference evidence="2 3" key="1">
    <citation type="journal article" name="Sci. Rep.">
        <title>Genome-scale phylogenetic analyses confirm Olpidium as the closest living zoosporic fungus to the non-flagellated, terrestrial fungi.</title>
        <authorList>
            <person name="Chang Y."/>
            <person name="Rochon D."/>
            <person name="Sekimoto S."/>
            <person name="Wang Y."/>
            <person name="Chovatia M."/>
            <person name="Sandor L."/>
            <person name="Salamov A."/>
            <person name="Grigoriev I.V."/>
            <person name="Stajich J.E."/>
            <person name="Spatafora J.W."/>
        </authorList>
    </citation>
    <scope>NUCLEOTIDE SEQUENCE [LARGE SCALE GENOMIC DNA]</scope>
    <source>
        <strain evidence="2">S191</strain>
    </source>
</reference>
<dbReference type="Proteomes" id="UP000673691">
    <property type="component" value="Unassembled WGS sequence"/>
</dbReference>
<evidence type="ECO:0000256" key="1">
    <source>
        <dbReference type="SAM" id="MobiDB-lite"/>
    </source>
</evidence>
<name>A0A8H7ZSR4_9FUNG</name>
<dbReference type="FunFam" id="2.30.30.100:FF:000014">
    <property type="entry name" value="Small nuclear ribonucleoprotein Sm D1"/>
    <property type="match status" value="1"/>
</dbReference>
<organism evidence="2 3">
    <name type="scientific">Olpidium bornovanus</name>
    <dbReference type="NCBI Taxonomy" id="278681"/>
    <lineage>
        <taxon>Eukaryota</taxon>
        <taxon>Fungi</taxon>
        <taxon>Fungi incertae sedis</taxon>
        <taxon>Olpidiomycota</taxon>
        <taxon>Olpidiomycotina</taxon>
        <taxon>Olpidiomycetes</taxon>
        <taxon>Olpidiales</taxon>
        <taxon>Olpidiaceae</taxon>
        <taxon>Olpidium</taxon>
    </lineage>
</organism>
<dbReference type="OrthoDB" id="9626941at2759"/>
<dbReference type="GO" id="GO:0120114">
    <property type="term" value="C:Sm-like protein family complex"/>
    <property type="evidence" value="ECO:0007669"/>
    <property type="project" value="UniProtKB-ARBA"/>
</dbReference>
<dbReference type="InterPro" id="IPR027141">
    <property type="entry name" value="LSm4/Sm_D1/D3"/>
</dbReference>
<comment type="caution">
    <text evidence="2">The sequence shown here is derived from an EMBL/GenBank/DDBJ whole genome shotgun (WGS) entry which is preliminary data.</text>
</comment>
<dbReference type="InterPro" id="IPR010920">
    <property type="entry name" value="LSM_dom_sf"/>
</dbReference>
<dbReference type="AlphaFoldDB" id="A0A8H7ZSR4"/>
<sequence>MNTHLKTVKMTVKNKDPVTLDALSVRGSNIRYFILPDSLALDTLLVDDTPKPKAKKRDTDKPGRGGRGGGRGVQRLQEPAAMMETLTRHRRRDASLLLLDVVLARSHLLPVFDYEGTTPCLSALPPPPQSRGLRVIDSMLSRI</sequence>
<proteinExistence type="predicted"/>
<feature type="region of interest" description="Disordered" evidence="1">
    <location>
        <begin position="47"/>
        <end position="79"/>
    </location>
</feature>
<dbReference type="PANTHER" id="PTHR23338">
    <property type="entry name" value="SMALL NUCLEAR RIBONUCLEOPROTEIN SM"/>
    <property type="match status" value="1"/>
</dbReference>
<dbReference type="Gene3D" id="2.30.30.100">
    <property type="match status" value="1"/>
</dbReference>
<dbReference type="SUPFAM" id="SSF50182">
    <property type="entry name" value="Sm-like ribonucleoproteins"/>
    <property type="match status" value="1"/>
</dbReference>
<evidence type="ECO:0000313" key="2">
    <source>
        <dbReference type="EMBL" id="KAG5458358.1"/>
    </source>
</evidence>